<evidence type="ECO:0000259" key="5">
    <source>
        <dbReference type="PROSITE" id="PS50089"/>
    </source>
</evidence>
<keyword evidence="3" id="KW-0862">Zinc</keyword>
<dbReference type="InterPro" id="IPR047134">
    <property type="entry name" value="RNF4"/>
</dbReference>
<evidence type="ECO:0000256" key="1">
    <source>
        <dbReference type="ARBA" id="ARBA00022723"/>
    </source>
</evidence>
<dbReference type="InterPro" id="IPR013083">
    <property type="entry name" value="Znf_RING/FYVE/PHD"/>
</dbReference>
<evidence type="ECO:0000313" key="6">
    <source>
        <dbReference type="EMBL" id="KAK4083710.1"/>
    </source>
</evidence>
<protein>
    <recommendedName>
        <fullName evidence="5">RING-type domain-containing protein</fullName>
    </recommendedName>
</protein>
<sequence>MAALQEPSPAMVTDNKTSYWPSVLRYMHNGGHEAGLAPITVECPICHDELPVRGIEPSEELVRQREGVVISCGHIFCRPCLAEWFKYQRTCPECRERDNMVCQECQTQTHWATIPRDHDDLREVPATMPELPGEKLPPMCVRCEARRFWKFNVDHGRHGLPSRGEIDSDFQRLMCHMMEHSEDEHMAMGMVEMEEQLLVLFKENFMRLLEARERYISEYAQNPWNAKIHAWR</sequence>
<dbReference type="SMART" id="SM00184">
    <property type="entry name" value="RING"/>
    <property type="match status" value="1"/>
</dbReference>
<evidence type="ECO:0000256" key="2">
    <source>
        <dbReference type="ARBA" id="ARBA00022771"/>
    </source>
</evidence>
<dbReference type="GeneID" id="87915340"/>
<evidence type="ECO:0000256" key="3">
    <source>
        <dbReference type="ARBA" id="ARBA00022833"/>
    </source>
</evidence>
<dbReference type="SUPFAM" id="SSF57850">
    <property type="entry name" value="RING/U-box"/>
    <property type="match status" value="1"/>
</dbReference>
<dbReference type="Gene3D" id="3.30.40.10">
    <property type="entry name" value="Zinc/RING finger domain, C3HC4 (zinc finger)"/>
    <property type="match status" value="1"/>
</dbReference>
<keyword evidence="2 4" id="KW-0863">Zinc-finger</keyword>
<evidence type="ECO:0000313" key="7">
    <source>
        <dbReference type="Proteomes" id="UP001273209"/>
    </source>
</evidence>
<dbReference type="Proteomes" id="UP001273209">
    <property type="component" value="Unassembled WGS sequence"/>
</dbReference>
<dbReference type="GO" id="GO:0008270">
    <property type="term" value="F:zinc ion binding"/>
    <property type="evidence" value="ECO:0007669"/>
    <property type="project" value="UniProtKB-KW"/>
</dbReference>
<organism evidence="6 7">
    <name type="scientific">Trichoderma aggressivum f. europaeum</name>
    <dbReference type="NCBI Taxonomy" id="173218"/>
    <lineage>
        <taxon>Eukaryota</taxon>
        <taxon>Fungi</taxon>
        <taxon>Dikarya</taxon>
        <taxon>Ascomycota</taxon>
        <taxon>Pezizomycotina</taxon>
        <taxon>Sordariomycetes</taxon>
        <taxon>Hypocreomycetidae</taxon>
        <taxon>Hypocreales</taxon>
        <taxon>Hypocreaceae</taxon>
        <taxon>Trichoderma</taxon>
    </lineage>
</organism>
<dbReference type="InterPro" id="IPR017907">
    <property type="entry name" value="Znf_RING_CS"/>
</dbReference>
<dbReference type="PANTHER" id="PTHR23041">
    <property type="entry name" value="RING FINGER DOMAIN-CONTAINING"/>
    <property type="match status" value="1"/>
</dbReference>
<dbReference type="PROSITE" id="PS50089">
    <property type="entry name" value="ZF_RING_2"/>
    <property type="match status" value="1"/>
</dbReference>
<dbReference type="InterPro" id="IPR001841">
    <property type="entry name" value="Znf_RING"/>
</dbReference>
<dbReference type="PROSITE" id="PS00518">
    <property type="entry name" value="ZF_RING_1"/>
    <property type="match status" value="1"/>
</dbReference>
<feature type="domain" description="RING-type" evidence="5">
    <location>
        <begin position="43"/>
        <end position="95"/>
    </location>
</feature>
<keyword evidence="7" id="KW-1185">Reference proteome</keyword>
<dbReference type="Pfam" id="PF13445">
    <property type="entry name" value="zf-RING_UBOX"/>
    <property type="match status" value="1"/>
</dbReference>
<reference evidence="6" key="1">
    <citation type="submission" date="2023-11" db="EMBL/GenBank/DDBJ databases">
        <title>The genome sequences of three competitors of mushroom-forming fungi.</title>
        <authorList>
            <person name="Beijen E."/>
            <person name="Ohm R.A."/>
        </authorList>
    </citation>
    <scope>NUCLEOTIDE SEQUENCE</scope>
    <source>
        <strain evidence="6">CBS 100526</strain>
    </source>
</reference>
<dbReference type="PANTHER" id="PTHR23041:SF78">
    <property type="entry name" value="E3 UBIQUITIN-PROTEIN LIGASE RNF4"/>
    <property type="match status" value="1"/>
</dbReference>
<dbReference type="EMBL" id="JAWRVG010000003">
    <property type="protein sequence ID" value="KAK4083710.1"/>
    <property type="molecule type" value="Genomic_DNA"/>
</dbReference>
<dbReference type="InterPro" id="IPR027370">
    <property type="entry name" value="Znf-RING_euk"/>
</dbReference>
<accession>A0AAE1M941</accession>
<dbReference type="RefSeq" id="XP_062759711.1">
    <property type="nucleotide sequence ID" value="XM_062895435.1"/>
</dbReference>
<name>A0AAE1M941_9HYPO</name>
<comment type="caution">
    <text evidence="6">The sequence shown here is derived from an EMBL/GenBank/DDBJ whole genome shotgun (WGS) entry which is preliminary data.</text>
</comment>
<dbReference type="AlphaFoldDB" id="A0AAE1M941"/>
<proteinExistence type="predicted"/>
<keyword evidence="1" id="KW-0479">Metal-binding</keyword>
<gene>
    <name evidence="6" type="ORF">Triagg1_1372</name>
</gene>
<evidence type="ECO:0000256" key="4">
    <source>
        <dbReference type="PROSITE-ProRule" id="PRU00175"/>
    </source>
</evidence>